<accession>A0ABS2RQ62</accession>
<gene>
    <name evidence="2" type="ORF">JOE57_003663</name>
</gene>
<dbReference type="RefSeq" id="WP_204920087.1">
    <property type="nucleotide sequence ID" value="NZ_BAAAQP010000003.1"/>
</dbReference>
<dbReference type="EMBL" id="JAFBCF010000001">
    <property type="protein sequence ID" value="MBM7800742.1"/>
    <property type="molecule type" value="Genomic_DNA"/>
</dbReference>
<reference evidence="2 3" key="1">
    <citation type="submission" date="2021-01" db="EMBL/GenBank/DDBJ databases">
        <title>Sequencing the genomes of 1000 actinobacteria strains.</title>
        <authorList>
            <person name="Klenk H.-P."/>
        </authorList>
    </citation>
    <scope>NUCLEOTIDE SEQUENCE [LARGE SCALE GENOMIC DNA]</scope>
    <source>
        <strain evidence="2 3">DSM 18662</strain>
    </source>
</reference>
<evidence type="ECO:0000313" key="3">
    <source>
        <dbReference type="Proteomes" id="UP000704762"/>
    </source>
</evidence>
<dbReference type="Pfam" id="PF19993">
    <property type="entry name" value="DO-GTPase2"/>
    <property type="match status" value="1"/>
</dbReference>
<sequence>MARTYFCPNCLAKINQEQVRYRTRNGEETAQPVIVYDRGPAEWAKAIWTGDPRHIHQKDRAALAERFRQGIHGECPNGHVVPDDAFGVRSVAIGLVGEAAAGKSVFLASLLDLLERGRLMPYLDFRRPEAARRVIAERFGPFYRFGEAPAATTTAAPREAITVEGYKDGELQAYLSFFDTAGDYSDYADLGEHNRALFAADVMMFFITPEALHLPKSRPQRRPDQRQSWSDTHALIQVALEAAKHSKTLAHAAVILCKSDDIDPSSLNILKEARADLRYGDGLTLHRAFEVIEQDSAYIRRFMDSNDDGRVVARRIEETFTTVSYHLVSATGGPADPGTGRFVNPRPQRVLDPLLTSLVRTGMLDPNHGTQALR</sequence>
<dbReference type="GO" id="GO:0008233">
    <property type="term" value="F:peptidase activity"/>
    <property type="evidence" value="ECO:0007669"/>
    <property type="project" value="UniProtKB-KW"/>
</dbReference>
<feature type="domain" description="Double-GTPase 2" evidence="1">
    <location>
        <begin position="93"/>
        <end position="275"/>
    </location>
</feature>
<keyword evidence="3" id="KW-1185">Reference proteome</keyword>
<proteinExistence type="predicted"/>
<evidence type="ECO:0000313" key="2">
    <source>
        <dbReference type="EMBL" id="MBM7800742.1"/>
    </source>
</evidence>
<keyword evidence="2" id="KW-0645">Protease</keyword>
<name>A0ABS2RQ62_9ACTN</name>
<evidence type="ECO:0000259" key="1">
    <source>
        <dbReference type="Pfam" id="PF19993"/>
    </source>
</evidence>
<keyword evidence="2" id="KW-0378">Hydrolase</keyword>
<dbReference type="GO" id="GO:0006508">
    <property type="term" value="P:proteolysis"/>
    <property type="evidence" value="ECO:0007669"/>
    <property type="project" value="UniProtKB-KW"/>
</dbReference>
<comment type="caution">
    <text evidence="2">The sequence shown here is derived from an EMBL/GenBank/DDBJ whole genome shotgun (WGS) entry which is preliminary data.</text>
</comment>
<protein>
    <submittedName>
        <fullName evidence="2">Intracellular protease/amidase</fullName>
    </submittedName>
</protein>
<organism evidence="2 3">
    <name type="scientific">Microlunatus panaciterrae</name>
    <dbReference type="NCBI Taxonomy" id="400768"/>
    <lineage>
        <taxon>Bacteria</taxon>
        <taxon>Bacillati</taxon>
        <taxon>Actinomycetota</taxon>
        <taxon>Actinomycetes</taxon>
        <taxon>Propionibacteriales</taxon>
        <taxon>Propionibacteriaceae</taxon>
        <taxon>Microlunatus</taxon>
    </lineage>
</organism>
<dbReference type="InterPro" id="IPR045528">
    <property type="entry name" value="DO-GTPase2"/>
</dbReference>
<dbReference type="Proteomes" id="UP000704762">
    <property type="component" value="Unassembled WGS sequence"/>
</dbReference>